<sequence>MKQLYDTTKELAGKYGKRERSVKDKVSKTITEIQGQGNRCVERLEKRSNRPASLSTPDIEVRPADLPINVTPSTIEGIRMVIRQIKSGKAVEPDNIPAETLKIDDYF</sequence>
<dbReference type="AlphaFoldDB" id="A0A183LPL1"/>
<dbReference type="Proteomes" id="UP000277204">
    <property type="component" value="Unassembled WGS sequence"/>
</dbReference>
<name>A0A183LPL1_9TREM</name>
<reference evidence="1 2" key="1">
    <citation type="submission" date="2018-11" db="EMBL/GenBank/DDBJ databases">
        <authorList>
            <consortium name="Pathogen Informatics"/>
        </authorList>
    </citation>
    <scope>NUCLEOTIDE SEQUENCE [LARGE SCALE GENOMIC DNA]</scope>
    <source>
        <strain evidence="1 2">Zambia</strain>
    </source>
</reference>
<proteinExistence type="predicted"/>
<accession>A0A183LPL1</accession>
<protein>
    <submittedName>
        <fullName evidence="1">Uncharacterized protein</fullName>
    </submittedName>
</protein>
<evidence type="ECO:0000313" key="1">
    <source>
        <dbReference type="EMBL" id="VDO67577.1"/>
    </source>
</evidence>
<dbReference type="EMBL" id="UZAI01002025">
    <property type="protein sequence ID" value="VDO67577.1"/>
    <property type="molecule type" value="Genomic_DNA"/>
</dbReference>
<organism evidence="1 2">
    <name type="scientific">Schistosoma margrebowiei</name>
    <dbReference type="NCBI Taxonomy" id="48269"/>
    <lineage>
        <taxon>Eukaryota</taxon>
        <taxon>Metazoa</taxon>
        <taxon>Spiralia</taxon>
        <taxon>Lophotrochozoa</taxon>
        <taxon>Platyhelminthes</taxon>
        <taxon>Trematoda</taxon>
        <taxon>Digenea</taxon>
        <taxon>Strigeidida</taxon>
        <taxon>Schistosomatoidea</taxon>
        <taxon>Schistosomatidae</taxon>
        <taxon>Schistosoma</taxon>
    </lineage>
</organism>
<evidence type="ECO:0000313" key="2">
    <source>
        <dbReference type="Proteomes" id="UP000277204"/>
    </source>
</evidence>
<keyword evidence="2" id="KW-1185">Reference proteome</keyword>
<gene>
    <name evidence="1" type="ORF">SMRZ_LOCUS5736</name>
</gene>